<organism evidence="1 2">
    <name type="scientific">Cirrhinus mrigala</name>
    <name type="common">Mrigala</name>
    <dbReference type="NCBI Taxonomy" id="683832"/>
    <lineage>
        <taxon>Eukaryota</taxon>
        <taxon>Metazoa</taxon>
        <taxon>Chordata</taxon>
        <taxon>Craniata</taxon>
        <taxon>Vertebrata</taxon>
        <taxon>Euteleostomi</taxon>
        <taxon>Actinopterygii</taxon>
        <taxon>Neopterygii</taxon>
        <taxon>Teleostei</taxon>
        <taxon>Ostariophysi</taxon>
        <taxon>Cypriniformes</taxon>
        <taxon>Cyprinidae</taxon>
        <taxon>Labeoninae</taxon>
        <taxon>Labeonini</taxon>
        <taxon>Cirrhinus</taxon>
    </lineage>
</organism>
<name>A0ABD0PZI1_CIRMR</name>
<keyword evidence="2" id="KW-1185">Reference proteome</keyword>
<dbReference type="AlphaFoldDB" id="A0ABD0PZI1"/>
<evidence type="ECO:0000313" key="2">
    <source>
        <dbReference type="Proteomes" id="UP001529510"/>
    </source>
</evidence>
<evidence type="ECO:0000313" key="1">
    <source>
        <dbReference type="EMBL" id="KAL0178848.1"/>
    </source>
</evidence>
<feature type="non-terminal residue" evidence="1">
    <location>
        <position position="65"/>
    </location>
</feature>
<gene>
    <name evidence="1" type="ORF">M9458_024290</name>
</gene>
<sequence length="65" mass="7513">SDIVQWMQKNLNIEDQGTVRSEIMLTCETPSVFPGITLTNSRYSTDREEYLSCHISSCRLKPAYR</sequence>
<protein>
    <submittedName>
        <fullName evidence="1">Uncharacterized protein</fullName>
    </submittedName>
</protein>
<proteinExistence type="predicted"/>
<accession>A0ABD0PZI1</accession>
<dbReference type="EMBL" id="JAMKFB020000012">
    <property type="protein sequence ID" value="KAL0178848.1"/>
    <property type="molecule type" value="Genomic_DNA"/>
</dbReference>
<feature type="non-terminal residue" evidence="1">
    <location>
        <position position="1"/>
    </location>
</feature>
<dbReference type="Proteomes" id="UP001529510">
    <property type="component" value="Unassembled WGS sequence"/>
</dbReference>
<reference evidence="1 2" key="1">
    <citation type="submission" date="2024-05" db="EMBL/GenBank/DDBJ databases">
        <title>Genome sequencing and assembly of Indian major carp, Cirrhinus mrigala (Hamilton, 1822).</title>
        <authorList>
            <person name="Mohindra V."/>
            <person name="Chowdhury L.M."/>
            <person name="Lal K."/>
            <person name="Jena J.K."/>
        </authorList>
    </citation>
    <scope>NUCLEOTIDE SEQUENCE [LARGE SCALE GENOMIC DNA]</scope>
    <source>
        <strain evidence="1">CM1030</strain>
        <tissue evidence="1">Blood</tissue>
    </source>
</reference>
<comment type="caution">
    <text evidence="1">The sequence shown here is derived from an EMBL/GenBank/DDBJ whole genome shotgun (WGS) entry which is preliminary data.</text>
</comment>